<dbReference type="InterPro" id="IPR029068">
    <property type="entry name" value="Glyas_Bleomycin-R_OHBP_Dase"/>
</dbReference>
<dbReference type="SUPFAM" id="SSF54593">
    <property type="entry name" value="Glyoxalase/Bleomycin resistance protein/Dihydroxybiphenyl dioxygenase"/>
    <property type="match status" value="1"/>
</dbReference>
<dbReference type="RefSeq" id="WP_092891453.1">
    <property type="nucleotide sequence ID" value="NZ_FOOQ01000002.1"/>
</dbReference>
<evidence type="ECO:0000313" key="2">
    <source>
        <dbReference type="EMBL" id="SFG37349.1"/>
    </source>
</evidence>
<proteinExistence type="predicted"/>
<name>A0A1I2RCZ4_9EURY</name>
<dbReference type="InterPro" id="IPR025870">
    <property type="entry name" value="Glyoxalase-like_dom"/>
</dbReference>
<protein>
    <submittedName>
        <fullName evidence="2">Glyoxalase-like domain-containing protein</fullName>
    </submittedName>
</protein>
<reference evidence="3" key="1">
    <citation type="submission" date="2016-10" db="EMBL/GenBank/DDBJ databases">
        <authorList>
            <person name="Varghese N."/>
            <person name="Submissions S."/>
        </authorList>
    </citation>
    <scope>NUCLEOTIDE SEQUENCE [LARGE SCALE GENOMIC DNA]</scope>
    <source>
        <strain evidence="3">CGMCC 1.7739</strain>
    </source>
</reference>
<dbReference type="EMBL" id="FOOQ01000002">
    <property type="protein sequence ID" value="SFG37349.1"/>
    <property type="molecule type" value="Genomic_DNA"/>
</dbReference>
<dbReference type="Pfam" id="PF13468">
    <property type="entry name" value="Glyoxalase_3"/>
    <property type="match status" value="1"/>
</dbReference>
<organism evidence="2 3">
    <name type="scientific">Halopelagius inordinatus</name>
    <dbReference type="NCBI Taxonomy" id="553467"/>
    <lineage>
        <taxon>Archaea</taxon>
        <taxon>Methanobacteriati</taxon>
        <taxon>Methanobacteriota</taxon>
        <taxon>Stenosarchaea group</taxon>
        <taxon>Halobacteria</taxon>
        <taxon>Halobacteriales</taxon>
        <taxon>Haloferacaceae</taxon>
    </lineage>
</organism>
<dbReference type="PANTHER" id="PTHR40265:SF1">
    <property type="entry name" value="GLYOXALASE-LIKE DOMAIN-CONTAINING PROTEIN"/>
    <property type="match status" value="1"/>
</dbReference>
<sequence length="279" mass="29328">MIDIDHVAFGGRSLDELRDAAANVGLPTEYGGEHGTGTTEMAVVGLPDGAYLELLAPTLGTDPDDAGFWPAHLAADAGPAGWCLDVPRVADEAKRAIDAGVRVDGPREASRTRPDGARVEWDMCFEGEEGDERLPFVIADRTPRTYRVRPHPELAESPLSGVGSVVLAVSDRAATSDLLTRRHRLPSAVEAAGPFDEFDVLPGSPVALAAAGGDGDGLADRVSRVGQGPCAVLLEANDFDAAADRFALTDAEAFGPEGESRVAWFDDDAFRGRLGVVGR</sequence>
<dbReference type="Gene3D" id="3.10.180.10">
    <property type="entry name" value="2,3-Dihydroxybiphenyl 1,2-Dioxygenase, domain 1"/>
    <property type="match status" value="1"/>
</dbReference>
<evidence type="ECO:0000259" key="1">
    <source>
        <dbReference type="Pfam" id="PF13468"/>
    </source>
</evidence>
<dbReference type="Proteomes" id="UP000198876">
    <property type="component" value="Unassembled WGS sequence"/>
</dbReference>
<evidence type="ECO:0000313" key="3">
    <source>
        <dbReference type="Proteomes" id="UP000198876"/>
    </source>
</evidence>
<dbReference type="PANTHER" id="PTHR40265">
    <property type="entry name" value="BLL2707 PROTEIN"/>
    <property type="match status" value="1"/>
</dbReference>
<accession>A0A1I2RCZ4</accession>
<gene>
    <name evidence="2" type="ORF">SAMN04488063_1843</name>
</gene>
<keyword evidence="3" id="KW-1185">Reference proteome</keyword>
<feature type="domain" description="Glyoxalase-like" evidence="1">
    <location>
        <begin position="4"/>
        <end position="180"/>
    </location>
</feature>
<dbReference type="STRING" id="553467.SAMN04488063_1843"/>
<dbReference type="AlphaFoldDB" id="A0A1I2RCZ4"/>